<dbReference type="PANTHER" id="PTHR33446">
    <property type="entry name" value="PROTEIN TONB-RELATED"/>
    <property type="match status" value="1"/>
</dbReference>
<keyword evidence="4" id="KW-1003">Cell membrane</keyword>
<evidence type="ECO:0000256" key="6">
    <source>
        <dbReference type="ARBA" id="ARBA00022692"/>
    </source>
</evidence>
<dbReference type="RefSeq" id="WP_009046828.1">
    <property type="nucleotide sequence ID" value="NZ_CM001490.1"/>
</dbReference>
<evidence type="ECO:0000256" key="8">
    <source>
        <dbReference type="ARBA" id="ARBA00022989"/>
    </source>
</evidence>
<dbReference type="GO" id="GO:0015031">
    <property type="term" value="P:protein transport"/>
    <property type="evidence" value="ECO:0007669"/>
    <property type="project" value="UniProtKB-KW"/>
</dbReference>
<feature type="compositionally biased region" description="Basic and acidic residues" evidence="10">
    <location>
        <begin position="107"/>
        <end position="118"/>
    </location>
</feature>
<evidence type="ECO:0000256" key="11">
    <source>
        <dbReference type="SAM" id="Phobius"/>
    </source>
</evidence>
<dbReference type="EMBL" id="AHOT01000016">
    <property type="protein sequence ID" value="EIM16551.1"/>
    <property type="molecule type" value="Genomic_DNA"/>
</dbReference>
<keyword evidence="7" id="KW-0653">Protein transport</keyword>
<evidence type="ECO:0000256" key="10">
    <source>
        <dbReference type="SAM" id="MobiDB-lite"/>
    </source>
</evidence>
<keyword evidence="3" id="KW-0813">Transport</keyword>
<dbReference type="PANTHER" id="PTHR33446:SF2">
    <property type="entry name" value="PROTEIN TONB"/>
    <property type="match status" value="1"/>
</dbReference>
<evidence type="ECO:0000256" key="4">
    <source>
        <dbReference type="ARBA" id="ARBA00022475"/>
    </source>
</evidence>
<accession>A0AB33WU55</accession>
<dbReference type="Pfam" id="PF03544">
    <property type="entry name" value="TonB_C"/>
    <property type="match status" value="1"/>
</dbReference>
<comment type="similarity">
    <text evidence="2">Belongs to the TonB family.</text>
</comment>
<dbReference type="InterPro" id="IPR006260">
    <property type="entry name" value="TonB/TolA_C"/>
</dbReference>
<evidence type="ECO:0000313" key="13">
    <source>
        <dbReference type="EMBL" id="EIM16551.1"/>
    </source>
</evidence>
<comment type="subcellular location">
    <subcellularLocation>
        <location evidence="1">Cell inner membrane</location>
        <topology evidence="1">Single-pass membrane protein</topology>
        <orientation evidence="1">Periplasmic side</orientation>
    </subcellularLocation>
</comment>
<dbReference type="SUPFAM" id="SSF74653">
    <property type="entry name" value="TolA/TonB C-terminal domain"/>
    <property type="match status" value="1"/>
</dbReference>
<dbReference type="AlphaFoldDB" id="A0AB33WU55"/>
<dbReference type="Gene3D" id="3.30.1150.10">
    <property type="match status" value="1"/>
</dbReference>
<evidence type="ECO:0000256" key="9">
    <source>
        <dbReference type="ARBA" id="ARBA00023136"/>
    </source>
</evidence>
<evidence type="ECO:0000259" key="12">
    <source>
        <dbReference type="PROSITE" id="PS52015"/>
    </source>
</evidence>
<dbReference type="Proteomes" id="UP000003790">
    <property type="component" value="Chromosome"/>
</dbReference>
<dbReference type="GO" id="GO:0098797">
    <property type="term" value="C:plasma membrane protein complex"/>
    <property type="evidence" value="ECO:0007669"/>
    <property type="project" value="TreeGrafter"/>
</dbReference>
<feature type="compositionally biased region" description="Pro residues" evidence="10">
    <location>
        <begin position="119"/>
        <end position="146"/>
    </location>
</feature>
<dbReference type="GO" id="GO:0031992">
    <property type="term" value="F:energy transducer activity"/>
    <property type="evidence" value="ECO:0007669"/>
    <property type="project" value="TreeGrafter"/>
</dbReference>
<evidence type="ECO:0000256" key="2">
    <source>
        <dbReference type="ARBA" id="ARBA00006555"/>
    </source>
</evidence>
<protein>
    <submittedName>
        <fullName evidence="13">TonB family protein</fullName>
    </submittedName>
</protein>
<dbReference type="PROSITE" id="PS52015">
    <property type="entry name" value="TONB_CTD"/>
    <property type="match status" value="1"/>
</dbReference>
<evidence type="ECO:0000256" key="5">
    <source>
        <dbReference type="ARBA" id="ARBA00022519"/>
    </source>
</evidence>
<keyword evidence="9 11" id="KW-0472">Membrane</keyword>
<keyword evidence="5" id="KW-0997">Cell inner membrane</keyword>
<evidence type="ECO:0000256" key="3">
    <source>
        <dbReference type="ARBA" id="ARBA00022448"/>
    </source>
</evidence>
<reference evidence="13 14" key="1">
    <citation type="journal article" date="2012" name="PLoS Genet.">
        <title>Comparative Genomics of Plant-Associated Pseudomonas spp.: Insights into Diversity and Inheritance of Traits Involved in Multitrophic Interactions.</title>
        <authorList>
            <person name="Loper J.E."/>
            <person name="Hassan K.A."/>
            <person name="Mavrodi D.V."/>
            <person name="Davis E.W.II."/>
            <person name="Lim C.K."/>
            <person name="Shaffer B.T."/>
            <person name="Elbourne L.D."/>
            <person name="Stockwell V.O."/>
            <person name="Hartney S.L."/>
            <person name="Breakwell K."/>
            <person name="Henkels M.D."/>
            <person name="Tetu S.G."/>
            <person name="Rangel L.I."/>
            <person name="Kidarsa T.A."/>
            <person name="Wilson N.L."/>
            <person name="van de Mortel J.E."/>
            <person name="Song C."/>
            <person name="Blumhagen R."/>
            <person name="Radune D."/>
            <person name="Hostetler J.B."/>
            <person name="Brinkac L.M."/>
            <person name="Durkin A.S."/>
            <person name="Kluepfel D.A."/>
            <person name="Wechter W.P."/>
            <person name="Anderson A.J."/>
            <person name="Kim Y.C."/>
            <person name="Pierson L.S.III."/>
            <person name="Pierson E.A."/>
            <person name="Lindow S.E."/>
            <person name="Kobayashi D.Y."/>
            <person name="Raaijmakers J.M."/>
            <person name="Weller D.M."/>
            <person name="Thomashow L.S."/>
            <person name="Allen A.E."/>
            <person name="Paulsen I.T."/>
        </authorList>
    </citation>
    <scope>NUCLEOTIDE SEQUENCE [LARGE SCALE GENOMIC DNA]</scope>
    <source>
        <strain evidence="13 14">O6</strain>
    </source>
</reference>
<organism evidence="13 14">
    <name type="scientific">Pseudomonas chlororaphis O6</name>
    <dbReference type="NCBI Taxonomy" id="1037915"/>
    <lineage>
        <taxon>Bacteria</taxon>
        <taxon>Pseudomonadati</taxon>
        <taxon>Pseudomonadota</taxon>
        <taxon>Gammaproteobacteria</taxon>
        <taxon>Pseudomonadales</taxon>
        <taxon>Pseudomonadaceae</taxon>
        <taxon>Pseudomonas</taxon>
    </lineage>
</organism>
<dbReference type="PRINTS" id="PR01217">
    <property type="entry name" value="PRICHEXTENSN"/>
</dbReference>
<feature type="domain" description="TonB C-terminal" evidence="12">
    <location>
        <begin position="147"/>
        <end position="237"/>
    </location>
</feature>
<comment type="caution">
    <text evidence="13">The sequence shown here is derived from an EMBL/GenBank/DDBJ whole genome shotgun (WGS) entry which is preliminary data.</text>
</comment>
<feature type="region of interest" description="Disordered" evidence="10">
    <location>
        <begin position="65"/>
        <end position="167"/>
    </location>
</feature>
<evidence type="ECO:0000256" key="1">
    <source>
        <dbReference type="ARBA" id="ARBA00004383"/>
    </source>
</evidence>
<dbReference type="InterPro" id="IPR037682">
    <property type="entry name" value="TonB_C"/>
</dbReference>
<evidence type="ECO:0000256" key="7">
    <source>
        <dbReference type="ARBA" id="ARBA00022927"/>
    </source>
</evidence>
<keyword evidence="8 11" id="KW-1133">Transmembrane helix</keyword>
<feature type="transmembrane region" description="Helical" evidence="11">
    <location>
        <begin position="29"/>
        <end position="48"/>
    </location>
</feature>
<gene>
    <name evidence="13" type="ORF">PchlO6_0719</name>
</gene>
<name>A0AB33WU55_9PSED</name>
<dbReference type="NCBIfam" id="TIGR01352">
    <property type="entry name" value="tonB_Cterm"/>
    <property type="match status" value="1"/>
</dbReference>
<evidence type="ECO:0000313" key="14">
    <source>
        <dbReference type="Proteomes" id="UP000003790"/>
    </source>
</evidence>
<keyword evidence="6 11" id="KW-0812">Transmembrane</keyword>
<proteinExistence type="inferred from homology"/>
<feature type="compositionally biased region" description="Pro residues" evidence="10">
    <location>
        <begin position="69"/>
        <end position="100"/>
    </location>
</feature>
<dbReference type="GO" id="GO:0055085">
    <property type="term" value="P:transmembrane transport"/>
    <property type="evidence" value="ECO:0007669"/>
    <property type="project" value="InterPro"/>
</dbReference>
<dbReference type="InterPro" id="IPR051045">
    <property type="entry name" value="TonB-dependent_transducer"/>
</dbReference>
<sequence length="237" mass="25201">MNDQTPNVRRGALWASDDHHVDHHLSMPAAIGLAVLAVALGITLLSLIEAKQPLVEEPPKVTKVTMVQVPPPPPPAPPPPPPPAPPPPPPPPPPPAPVKKPAPAKKVTPEKPKPKPEPKPQQPVPPPPAPTPPPPVTPPPPPPPAPSSSTDAVALDQQAPVYPRDARQAKIEGYVVLELAIRPDGTVASAKVLESKPRKLFDEAAISAVKRWKFQPRMVNGAAVEQRAKQTVRFDLK</sequence>